<feature type="compositionally biased region" description="Low complexity" evidence="1">
    <location>
        <begin position="51"/>
        <end position="62"/>
    </location>
</feature>
<proteinExistence type="predicted"/>
<sequence length="201" mass="20654">MEVGMENSESGGSLTTARHWPSQDRSAGPGGGDPRGPAHSGPRSHEPYVRHAPSAPHTAHTAYVPYNPHTPYAASGVAHPPHEHCDLVTVPARQGLEAVDILRRGAGEETVGPVLHDGGCDTLGFLVPPGTAAAWDLPGSACTQTFTGPGTDAQDPTPPPPVAGTGWLLPPGAADPVTDPDALRAALGEAQRMIEAADNCR</sequence>
<evidence type="ECO:0000256" key="1">
    <source>
        <dbReference type="SAM" id="MobiDB-lite"/>
    </source>
</evidence>
<dbReference type="KEGG" id="sspb:CP982_16645"/>
<name>A0A5P2X6T1_STRST</name>
<gene>
    <name evidence="2" type="ORF">CP982_16645</name>
</gene>
<dbReference type="OrthoDB" id="4350535at2"/>
<organism evidence="2 3">
    <name type="scientific">Streptomyces spectabilis</name>
    <dbReference type="NCBI Taxonomy" id="68270"/>
    <lineage>
        <taxon>Bacteria</taxon>
        <taxon>Bacillati</taxon>
        <taxon>Actinomycetota</taxon>
        <taxon>Actinomycetes</taxon>
        <taxon>Kitasatosporales</taxon>
        <taxon>Streptomycetaceae</taxon>
        <taxon>Streptomyces</taxon>
    </lineage>
</organism>
<feature type="region of interest" description="Disordered" evidence="1">
    <location>
        <begin position="1"/>
        <end position="67"/>
    </location>
</feature>
<dbReference type="AlphaFoldDB" id="A0A5P2X6T1"/>
<accession>A0A5P2X6T1</accession>
<protein>
    <submittedName>
        <fullName evidence="2">Uncharacterized protein</fullName>
    </submittedName>
</protein>
<evidence type="ECO:0000313" key="3">
    <source>
        <dbReference type="Proteomes" id="UP000326505"/>
    </source>
</evidence>
<dbReference type="Proteomes" id="UP000326505">
    <property type="component" value="Chromosome"/>
</dbReference>
<reference evidence="2 3" key="1">
    <citation type="submission" date="2017-09" db="EMBL/GenBank/DDBJ databases">
        <authorList>
            <person name="Lee N."/>
            <person name="Cho B.-K."/>
        </authorList>
    </citation>
    <scope>NUCLEOTIDE SEQUENCE [LARGE SCALE GENOMIC DNA]</scope>
    <source>
        <strain evidence="2 3">ATCC 27465</strain>
    </source>
</reference>
<evidence type="ECO:0000313" key="2">
    <source>
        <dbReference type="EMBL" id="QEV60158.1"/>
    </source>
</evidence>
<dbReference type="EMBL" id="CP023690">
    <property type="protein sequence ID" value="QEV60158.1"/>
    <property type="molecule type" value="Genomic_DNA"/>
</dbReference>
<feature type="region of interest" description="Disordered" evidence="1">
    <location>
        <begin position="145"/>
        <end position="179"/>
    </location>
</feature>
<feature type="compositionally biased region" description="Polar residues" evidence="1">
    <location>
        <begin position="7"/>
        <end position="16"/>
    </location>
</feature>